<dbReference type="Pfam" id="PF09335">
    <property type="entry name" value="VTT_dom"/>
    <property type="match status" value="1"/>
</dbReference>
<evidence type="ECO:0000256" key="5">
    <source>
        <dbReference type="ARBA" id="ARBA00023136"/>
    </source>
</evidence>
<dbReference type="PANTHER" id="PTHR42709:SF6">
    <property type="entry name" value="UNDECAPRENYL PHOSPHATE TRANSPORTER A"/>
    <property type="match status" value="1"/>
</dbReference>
<organism evidence="8 9">
    <name type="scientific">Candidatus Zambryskibacteria bacterium RIFCSPLOWO2_01_FULL_35_19</name>
    <dbReference type="NCBI Taxonomy" id="1802757"/>
    <lineage>
        <taxon>Bacteria</taxon>
        <taxon>Candidatus Zambryskiibacteriota</taxon>
    </lineage>
</organism>
<gene>
    <name evidence="8" type="ORF">A3A90_02120</name>
</gene>
<accession>A0A1G2TYB2</accession>
<keyword evidence="3 6" id="KW-0812">Transmembrane</keyword>
<evidence type="ECO:0000259" key="7">
    <source>
        <dbReference type="Pfam" id="PF09335"/>
    </source>
</evidence>
<name>A0A1G2TYB2_9BACT</name>
<dbReference type="Proteomes" id="UP000178404">
    <property type="component" value="Unassembled WGS sequence"/>
</dbReference>
<dbReference type="InterPro" id="IPR051311">
    <property type="entry name" value="DedA_domain"/>
</dbReference>
<sequence>MIESLVHFLQTAILPWGALGVFVASVIEEVLAPIPSAVIMTVSGFIFVTGPVSAKAISALIFKVAIPAALGVTLGSYVVYFVARFGGRFVIEKWGKYIGLYWTDIEKLQNSLKGTRKDELIIGGARVLPFIPSVAISAFCGILEMNVVKYFFISFIGVFFRGIILGILGWQVGNVYEKYTDTLSSIENIVLISTILAFVIFIVVKYKGRQRE</sequence>
<feature type="transmembrane region" description="Helical" evidence="6">
    <location>
        <begin position="120"/>
        <end position="143"/>
    </location>
</feature>
<evidence type="ECO:0000256" key="4">
    <source>
        <dbReference type="ARBA" id="ARBA00022989"/>
    </source>
</evidence>
<evidence type="ECO:0000256" key="3">
    <source>
        <dbReference type="ARBA" id="ARBA00022692"/>
    </source>
</evidence>
<comment type="caution">
    <text evidence="8">The sequence shown here is derived from an EMBL/GenBank/DDBJ whole genome shotgun (WGS) entry which is preliminary data.</text>
</comment>
<evidence type="ECO:0000256" key="6">
    <source>
        <dbReference type="SAM" id="Phobius"/>
    </source>
</evidence>
<feature type="transmembrane region" description="Helical" evidence="6">
    <location>
        <begin position="185"/>
        <end position="204"/>
    </location>
</feature>
<reference evidence="8 9" key="1">
    <citation type="journal article" date="2016" name="Nat. Commun.">
        <title>Thousands of microbial genomes shed light on interconnected biogeochemical processes in an aquifer system.</title>
        <authorList>
            <person name="Anantharaman K."/>
            <person name="Brown C.T."/>
            <person name="Hug L.A."/>
            <person name="Sharon I."/>
            <person name="Castelle C.J."/>
            <person name="Probst A.J."/>
            <person name="Thomas B.C."/>
            <person name="Singh A."/>
            <person name="Wilkins M.J."/>
            <person name="Karaoz U."/>
            <person name="Brodie E.L."/>
            <person name="Williams K.H."/>
            <person name="Hubbard S.S."/>
            <person name="Banfield J.F."/>
        </authorList>
    </citation>
    <scope>NUCLEOTIDE SEQUENCE [LARGE SCALE GENOMIC DNA]</scope>
</reference>
<feature type="domain" description="VTT" evidence="7">
    <location>
        <begin position="34"/>
        <end position="170"/>
    </location>
</feature>
<dbReference type="EMBL" id="MHWA01000006">
    <property type="protein sequence ID" value="OHB02153.1"/>
    <property type="molecule type" value="Genomic_DNA"/>
</dbReference>
<evidence type="ECO:0000313" key="9">
    <source>
        <dbReference type="Proteomes" id="UP000178404"/>
    </source>
</evidence>
<evidence type="ECO:0000256" key="1">
    <source>
        <dbReference type="ARBA" id="ARBA00004651"/>
    </source>
</evidence>
<dbReference type="PANTHER" id="PTHR42709">
    <property type="entry name" value="ALKALINE PHOSPHATASE LIKE PROTEIN"/>
    <property type="match status" value="1"/>
</dbReference>
<feature type="transmembrane region" description="Helical" evidence="6">
    <location>
        <begin position="150"/>
        <end position="173"/>
    </location>
</feature>
<dbReference type="GO" id="GO:0005886">
    <property type="term" value="C:plasma membrane"/>
    <property type="evidence" value="ECO:0007669"/>
    <property type="project" value="UniProtKB-SubCell"/>
</dbReference>
<feature type="transmembrane region" description="Helical" evidence="6">
    <location>
        <begin position="60"/>
        <end position="83"/>
    </location>
</feature>
<dbReference type="InterPro" id="IPR032816">
    <property type="entry name" value="VTT_dom"/>
</dbReference>
<keyword evidence="4 6" id="KW-1133">Transmembrane helix</keyword>
<proteinExistence type="predicted"/>
<protein>
    <recommendedName>
        <fullName evidence="7">VTT domain-containing protein</fullName>
    </recommendedName>
</protein>
<feature type="transmembrane region" description="Helical" evidence="6">
    <location>
        <begin position="30"/>
        <end position="48"/>
    </location>
</feature>
<comment type="subcellular location">
    <subcellularLocation>
        <location evidence="1">Cell membrane</location>
        <topology evidence="1">Multi-pass membrane protein</topology>
    </subcellularLocation>
</comment>
<evidence type="ECO:0000256" key="2">
    <source>
        <dbReference type="ARBA" id="ARBA00022475"/>
    </source>
</evidence>
<evidence type="ECO:0000313" key="8">
    <source>
        <dbReference type="EMBL" id="OHB02153.1"/>
    </source>
</evidence>
<keyword evidence="2" id="KW-1003">Cell membrane</keyword>
<keyword evidence="5 6" id="KW-0472">Membrane</keyword>
<dbReference type="AlphaFoldDB" id="A0A1G2TYB2"/>